<keyword evidence="4" id="KW-1185">Reference proteome</keyword>
<keyword evidence="1" id="KW-0472">Membrane</keyword>
<dbReference type="Gene3D" id="3.40.50.880">
    <property type="match status" value="1"/>
</dbReference>
<dbReference type="InterPro" id="IPR029062">
    <property type="entry name" value="Class_I_gatase-like"/>
</dbReference>
<dbReference type="RefSeq" id="WP_232189857.1">
    <property type="nucleotide sequence ID" value="NZ_JAIOAP010000024.1"/>
</dbReference>
<dbReference type="EMBL" id="JASKHM010000025">
    <property type="protein sequence ID" value="MEQ4486778.1"/>
    <property type="molecule type" value="Genomic_DNA"/>
</dbReference>
<organism evidence="3 4">
    <name type="scientific">Cohnella silvisoli</name>
    <dbReference type="NCBI Taxonomy" id="2873699"/>
    <lineage>
        <taxon>Bacteria</taxon>
        <taxon>Bacillati</taxon>
        <taxon>Bacillota</taxon>
        <taxon>Bacilli</taxon>
        <taxon>Bacillales</taxon>
        <taxon>Paenibacillaceae</taxon>
        <taxon>Cohnella</taxon>
    </lineage>
</organism>
<accession>A0ABV1L372</accession>
<reference evidence="3 4" key="1">
    <citation type="journal article" date="2023" name="Genome Announc.">
        <title>Pan-Genome Analyses of the Genus Cohnella and Proposal of the Novel Species Cohnella silvisoli sp. nov., Isolated from Forest Soil.</title>
        <authorList>
            <person name="Wang C."/>
            <person name="Mao L."/>
            <person name="Bao G."/>
            <person name="Zhu H."/>
        </authorList>
    </citation>
    <scope>NUCLEOTIDE SEQUENCE [LARGE SCALE GENOMIC DNA]</scope>
    <source>
        <strain evidence="3 4">NL03-T5-1</strain>
    </source>
</reference>
<evidence type="ECO:0000259" key="2">
    <source>
        <dbReference type="Pfam" id="PF01965"/>
    </source>
</evidence>
<name>A0ABV1L372_9BACL</name>
<dbReference type="PANTHER" id="PTHR43130">
    <property type="entry name" value="ARAC-FAMILY TRANSCRIPTIONAL REGULATOR"/>
    <property type="match status" value="1"/>
</dbReference>
<sequence length="453" mass="50504">MRYLLRIVVFLCVCAVFVGGFGVLGYTRTMQHEMSVYDKPVPSLQGVETPEYDPHKPTVAVILGNNATEVIDFLVPYEMFSSTGAYNVFAVASDRNVKSLTGGLDVIPHYSFTEMDELLGKSPDILVIPNIPMMEGKKVHPVRDWILKNSGNETTLLSICNGAETLADTGLLNGKSAATHWGDISRLEKKYPEVHWKRDQRYVPDGNIVSSAGVTSGIDAVLYVLSQKLGEAATVKTAEEMNYPLYHFVHHPKMEPFSIEPSDAAYILNFAYHWEKRKAGVMLYNGIEETALGSVFDTYSASGTTKTLTISSSDRPIVTKHHLNLLARYQMSNAPKLDKMIVAGTEAKSLAMEAVNDWNAQGKETRLLFLHSDSPKRFVMEAPLEDLSKQEDIRTAEFAAKRLEYRADHLNLEGQSFSLEAFGRPLLIGLLSVLVALYIDRRFIRKKKTSPSM</sequence>
<dbReference type="PANTHER" id="PTHR43130:SF3">
    <property type="entry name" value="HTH-TYPE TRANSCRIPTIONAL REGULATOR RV1931C"/>
    <property type="match status" value="1"/>
</dbReference>
<dbReference type="InterPro" id="IPR002818">
    <property type="entry name" value="DJ-1/PfpI"/>
</dbReference>
<keyword evidence="1" id="KW-0812">Transmembrane</keyword>
<evidence type="ECO:0000313" key="4">
    <source>
        <dbReference type="Proteomes" id="UP001493487"/>
    </source>
</evidence>
<dbReference type="Pfam" id="PF01965">
    <property type="entry name" value="DJ-1_PfpI"/>
    <property type="match status" value="1"/>
</dbReference>
<dbReference type="SUPFAM" id="SSF52317">
    <property type="entry name" value="Class I glutamine amidotransferase-like"/>
    <property type="match status" value="1"/>
</dbReference>
<dbReference type="InterPro" id="IPR052158">
    <property type="entry name" value="INH-QAR"/>
</dbReference>
<feature type="transmembrane region" description="Helical" evidence="1">
    <location>
        <begin position="421"/>
        <end position="439"/>
    </location>
</feature>
<comment type="caution">
    <text evidence="3">The sequence shown here is derived from an EMBL/GenBank/DDBJ whole genome shotgun (WGS) entry which is preliminary data.</text>
</comment>
<dbReference type="Proteomes" id="UP001493487">
    <property type="component" value="Unassembled WGS sequence"/>
</dbReference>
<feature type="domain" description="DJ-1/PfpI" evidence="2">
    <location>
        <begin position="59"/>
        <end position="225"/>
    </location>
</feature>
<evidence type="ECO:0000313" key="3">
    <source>
        <dbReference type="EMBL" id="MEQ4486778.1"/>
    </source>
</evidence>
<proteinExistence type="predicted"/>
<gene>
    <name evidence="3" type="ORF">QJS35_30810</name>
</gene>
<protein>
    <submittedName>
        <fullName evidence="3">DJ-1/PfpI family protein</fullName>
    </submittedName>
</protein>
<keyword evidence="1" id="KW-1133">Transmembrane helix</keyword>
<evidence type="ECO:0000256" key="1">
    <source>
        <dbReference type="SAM" id="Phobius"/>
    </source>
</evidence>